<dbReference type="Pfam" id="PF07196">
    <property type="entry name" value="Flagellin_IN"/>
    <property type="match status" value="1"/>
</dbReference>
<evidence type="ECO:0000256" key="3">
    <source>
        <dbReference type="ARBA" id="ARBA00023054"/>
    </source>
</evidence>
<dbReference type="InterPro" id="IPR003481">
    <property type="entry name" value="FliD_N"/>
</dbReference>
<feature type="domain" description="Flagellar hook-associated protein 2 C-terminal" evidence="7">
    <location>
        <begin position="236"/>
        <end position="463"/>
    </location>
</feature>
<evidence type="ECO:0000256" key="5">
    <source>
        <dbReference type="RuleBase" id="RU362066"/>
    </source>
</evidence>
<dbReference type="Pfam" id="PF02465">
    <property type="entry name" value="FliD_N"/>
    <property type="match status" value="1"/>
</dbReference>
<protein>
    <recommendedName>
        <fullName evidence="5">Flagellar hook-associated protein 2</fullName>
        <shortName evidence="5">HAP2</shortName>
    </recommendedName>
    <alternativeName>
        <fullName evidence="5">Flagellar cap protein</fullName>
    </alternativeName>
</protein>
<evidence type="ECO:0000256" key="1">
    <source>
        <dbReference type="ARBA" id="ARBA00009764"/>
    </source>
</evidence>
<feature type="domain" description="Flagellar hook-associated protein 2 N-terminal" evidence="6">
    <location>
        <begin position="11"/>
        <end position="107"/>
    </location>
</feature>
<sequence>MTTISSAGLGSGLDVEGIVTSLMNVERQPLTQMKTEASKIDTKISAYGKIQSYVSALRDAASALTKSTTWGDTTAASSDAAVVSATGSSSAAAGSYSVSVQQLAAGQSLASSAFVDSSATVGAGSLSIELGGWSADQSSFTPKVGSSAVSVSISATDTLAQVRDKINNAGAGVTASIVTDSSGARLVMRSGATGEANAFRVIVADTDGNSADTTGLSGLGYDPSAAIASMSRTQTAVDARATIDGLAITSASNTLADVVPGVTLKLAKVSADPVEVSISSNTETIKKAVTDFATAYNDLAKYLTTQTKYDAASKTAGTLQGDASVNALRGALRSLGGGTSSASSVLTRLADVGLDPQSDGTLKVDATKLGDTLGSKLAEVRKLFATSTGATDADNGLAHRLRRWGDSVLGAEGALTTRADSLRRQKDSNGDKQDSFEQRMTQVEKRMRAQYTSLDTQMAKMNALQSYVTQQIAAMSSSSS</sequence>
<dbReference type="PANTHER" id="PTHR30288:SF0">
    <property type="entry name" value="FLAGELLAR HOOK-ASSOCIATED PROTEIN 2"/>
    <property type="match status" value="1"/>
</dbReference>
<evidence type="ECO:0000313" key="8">
    <source>
        <dbReference type="EMBL" id="BDI04450.1"/>
    </source>
</evidence>
<name>A0ABN6PKU7_9BURK</name>
<comment type="function">
    <text evidence="5">Required for morphogenesis and for the elongation of the flagellar filament by facilitating polymerization of the flagellin monomers at the tip of growing filament. Forms a capping structure, which prevents flagellin subunits (transported through the central channel of the flagellum) from leaking out without polymerization at the distal end.</text>
</comment>
<accession>A0ABN6PKU7</accession>
<evidence type="ECO:0000259" key="6">
    <source>
        <dbReference type="Pfam" id="PF02465"/>
    </source>
</evidence>
<comment type="subcellular location">
    <subcellularLocation>
        <location evidence="5">Secreted</location>
    </subcellularLocation>
    <subcellularLocation>
        <location evidence="5">Bacterial flagellum</location>
    </subcellularLocation>
</comment>
<evidence type="ECO:0000256" key="2">
    <source>
        <dbReference type="ARBA" id="ARBA00011255"/>
    </source>
</evidence>
<gene>
    <name evidence="8" type="primary">fliD</name>
    <name evidence="8" type="ORF">CATMQ487_14200</name>
</gene>
<dbReference type="InterPro" id="IPR010810">
    <property type="entry name" value="Flagellin_hook_IN_motif"/>
</dbReference>
<dbReference type="PANTHER" id="PTHR30288">
    <property type="entry name" value="FLAGELLAR CAP/ASSEMBLY PROTEIN FLID"/>
    <property type="match status" value="1"/>
</dbReference>
<keyword evidence="9" id="KW-1185">Reference proteome</keyword>
<dbReference type="RefSeq" id="WP_251972570.1">
    <property type="nucleotide sequence ID" value="NZ_AP025730.1"/>
</dbReference>
<evidence type="ECO:0000259" key="7">
    <source>
        <dbReference type="Pfam" id="PF07195"/>
    </source>
</evidence>
<dbReference type="Pfam" id="PF07195">
    <property type="entry name" value="FliD_C"/>
    <property type="match status" value="1"/>
</dbReference>
<dbReference type="InterPro" id="IPR010809">
    <property type="entry name" value="FliD_C"/>
</dbReference>
<organism evidence="8 9">
    <name type="scientific">Sphaerotilus microaerophilus</name>
    <dbReference type="NCBI Taxonomy" id="2914710"/>
    <lineage>
        <taxon>Bacteria</taxon>
        <taxon>Pseudomonadati</taxon>
        <taxon>Pseudomonadota</taxon>
        <taxon>Betaproteobacteria</taxon>
        <taxon>Burkholderiales</taxon>
        <taxon>Sphaerotilaceae</taxon>
        <taxon>Sphaerotilus</taxon>
    </lineage>
</organism>
<keyword evidence="8" id="KW-0969">Cilium</keyword>
<keyword evidence="3" id="KW-0175">Coiled coil</keyword>
<comment type="subunit">
    <text evidence="2 5">Homopentamer.</text>
</comment>
<keyword evidence="8" id="KW-0282">Flagellum</keyword>
<keyword evidence="4 5" id="KW-0975">Bacterial flagellum</keyword>
<keyword evidence="8" id="KW-0966">Cell projection</keyword>
<evidence type="ECO:0000256" key="4">
    <source>
        <dbReference type="ARBA" id="ARBA00023143"/>
    </source>
</evidence>
<proteinExistence type="inferred from homology"/>
<keyword evidence="5" id="KW-0964">Secreted</keyword>
<reference evidence="8" key="1">
    <citation type="submission" date="2022-04" db="EMBL/GenBank/DDBJ databases">
        <title>Whole genome sequence of Sphaerotilus sp. FB-5.</title>
        <authorList>
            <person name="Takeda M."/>
            <person name="Narihara S."/>
            <person name="Akimoto M."/>
            <person name="Akimoto R."/>
            <person name="Nishiyashiki S."/>
            <person name="Murakami T."/>
        </authorList>
    </citation>
    <scope>NUCLEOTIDE SEQUENCE</scope>
    <source>
        <strain evidence="8">FB-5</strain>
    </source>
</reference>
<dbReference type="EMBL" id="AP025730">
    <property type="protein sequence ID" value="BDI04450.1"/>
    <property type="molecule type" value="Genomic_DNA"/>
</dbReference>
<dbReference type="InterPro" id="IPR040026">
    <property type="entry name" value="FliD"/>
</dbReference>
<evidence type="ECO:0000313" key="9">
    <source>
        <dbReference type="Proteomes" id="UP001057498"/>
    </source>
</evidence>
<dbReference type="Proteomes" id="UP001057498">
    <property type="component" value="Chromosome"/>
</dbReference>
<comment type="similarity">
    <text evidence="1 5">Belongs to the FliD family.</text>
</comment>